<sequence>MEKWEGRVHCMGESCWRKTLACPDFPILPKGTLVGPFVNDENPFHFVGNERVWSSRVLDPLGEY</sequence>
<reference evidence="1 3" key="1">
    <citation type="journal article" date="2011" name="Nature">
        <title>The Medicago genome provides insight into the evolution of rhizobial symbioses.</title>
        <authorList>
            <person name="Young N.D."/>
            <person name="Debelle F."/>
            <person name="Oldroyd G.E."/>
            <person name="Geurts R."/>
            <person name="Cannon S.B."/>
            <person name="Udvardi M.K."/>
            <person name="Benedito V.A."/>
            <person name="Mayer K.F."/>
            <person name="Gouzy J."/>
            <person name="Schoof H."/>
            <person name="Van de Peer Y."/>
            <person name="Proost S."/>
            <person name="Cook D.R."/>
            <person name="Meyers B.C."/>
            <person name="Spannagl M."/>
            <person name="Cheung F."/>
            <person name="De Mita S."/>
            <person name="Krishnakumar V."/>
            <person name="Gundlach H."/>
            <person name="Zhou S."/>
            <person name="Mudge J."/>
            <person name="Bharti A.K."/>
            <person name="Murray J.D."/>
            <person name="Naoumkina M.A."/>
            <person name="Rosen B."/>
            <person name="Silverstein K.A."/>
            <person name="Tang H."/>
            <person name="Rombauts S."/>
            <person name="Zhao P.X."/>
            <person name="Zhou P."/>
            <person name="Barbe V."/>
            <person name="Bardou P."/>
            <person name="Bechner M."/>
            <person name="Bellec A."/>
            <person name="Berger A."/>
            <person name="Berges H."/>
            <person name="Bidwell S."/>
            <person name="Bisseling T."/>
            <person name="Choisne N."/>
            <person name="Couloux A."/>
            <person name="Denny R."/>
            <person name="Deshpande S."/>
            <person name="Dai X."/>
            <person name="Doyle J.J."/>
            <person name="Dudez A.M."/>
            <person name="Farmer A.D."/>
            <person name="Fouteau S."/>
            <person name="Franken C."/>
            <person name="Gibelin C."/>
            <person name="Gish J."/>
            <person name="Goldstein S."/>
            <person name="Gonzalez A.J."/>
            <person name="Green P.J."/>
            <person name="Hallab A."/>
            <person name="Hartog M."/>
            <person name="Hua A."/>
            <person name="Humphray S.J."/>
            <person name="Jeong D.H."/>
            <person name="Jing Y."/>
            <person name="Jocker A."/>
            <person name="Kenton S.M."/>
            <person name="Kim D.J."/>
            <person name="Klee K."/>
            <person name="Lai H."/>
            <person name="Lang C."/>
            <person name="Lin S."/>
            <person name="Macmil S.L."/>
            <person name="Magdelenat G."/>
            <person name="Matthews L."/>
            <person name="McCorrison J."/>
            <person name="Monaghan E.L."/>
            <person name="Mun J.H."/>
            <person name="Najar F.Z."/>
            <person name="Nicholson C."/>
            <person name="Noirot C."/>
            <person name="O'Bleness M."/>
            <person name="Paule C.R."/>
            <person name="Poulain J."/>
            <person name="Prion F."/>
            <person name="Qin B."/>
            <person name="Qu C."/>
            <person name="Retzel E.F."/>
            <person name="Riddle C."/>
            <person name="Sallet E."/>
            <person name="Samain S."/>
            <person name="Samson N."/>
            <person name="Sanders I."/>
            <person name="Saurat O."/>
            <person name="Scarpelli C."/>
            <person name="Schiex T."/>
            <person name="Segurens B."/>
            <person name="Severin A.J."/>
            <person name="Sherrier D.J."/>
            <person name="Shi R."/>
            <person name="Sims S."/>
            <person name="Singer S.R."/>
            <person name="Sinharoy S."/>
            <person name="Sterck L."/>
            <person name="Viollet A."/>
            <person name="Wang B.B."/>
            <person name="Wang K."/>
            <person name="Wang M."/>
            <person name="Wang X."/>
            <person name="Warfsmann J."/>
            <person name="Weissenbach J."/>
            <person name="White D.D."/>
            <person name="White J.D."/>
            <person name="Wiley G.B."/>
            <person name="Wincker P."/>
            <person name="Xing Y."/>
            <person name="Yang L."/>
            <person name="Yao Z."/>
            <person name="Ying F."/>
            <person name="Zhai J."/>
            <person name="Zhou L."/>
            <person name="Zuber A."/>
            <person name="Denarie J."/>
            <person name="Dixon R.A."/>
            <person name="May G.D."/>
            <person name="Schwartz D.C."/>
            <person name="Rogers J."/>
            <person name="Quetier F."/>
            <person name="Town C.D."/>
            <person name="Roe B.A."/>
        </authorList>
    </citation>
    <scope>NUCLEOTIDE SEQUENCE [LARGE SCALE GENOMIC DNA]</scope>
    <source>
        <strain evidence="1">A17</strain>
        <strain evidence="2 3">cv. Jemalong A17</strain>
    </source>
</reference>
<accession>A0A072TRK9</accession>
<name>A0A072TRK9_MEDTR</name>
<evidence type="ECO:0000313" key="1">
    <source>
        <dbReference type="EMBL" id="KEH20154.1"/>
    </source>
</evidence>
<dbReference type="Proteomes" id="UP000002051">
    <property type="component" value="Chromosome 8"/>
</dbReference>
<organism evidence="1 3">
    <name type="scientific">Medicago truncatula</name>
    <name type="common">Barrel medic</name>
    <name type="synonym">Medicago tribuloides</name>
    <dbReference type="NCBI Taxonomy" id="3880"/>
    <lineage>
        <taxon>Eukaryota</taxon>
        <taxon>Viridiplantae</taxon>
        <taxon>Streptophyta</taxon>
        <taxon>Embryophyta</taxon>
        <taxon>Tracheophyta</taxon>
        <taxon>Spermatophyta</taxon>
        <taxon>Magnoliopsida</taxon>
        <taxon>eudicotyledons</taxon>
        <taxon>Gunneridae</taxon>
        <taxon>Pentapetalae</taxon>
        <taxon>rosids</taxon>
        <taxon>fabids</taxon>
        <taxon>Fabales</taxon>
        <taxon>Fabaceae</taxon>
        <taxon>Papilionoideae</taxon>
        <taxon>50 kb inversion clade</taxon>
        <taxon>NPAAA clade</taxon>
        <taxon>Hologalegina</taxon>
        <taxon>IRL clade</taxon>
        <taxon>Trifolieae</taxon>
        <taxon>Medicago</taxon>
    </lineage>
</organism>
<gene>
    <name evidence="1" type="ordered locus">MTR_8g069490</name>
</gene>
<proteinExistence type="predicted"/>
<keyword evidence="3" id="KW-1185">Reference proteome</keyword>
<protein>
    <submittedName>
        <fullName evidence="1 2">Uncharacterized protein</fullName>
    </submittedName>
</protein>
<reference evidence="2" key="3">
    <citation type="submission" date="2015-04" db="UniProtKB">
        <authorList>
            <consortium name="EnsemblPlants"/>
        </authorList>
    </citation>
    <scope>IDENTIFICATION</scope>
    <source>
        <strain evidence="2">cv. Jemalong A17</strain>
    </source>
</reference>
<dbReference type="EnsemblPlants" id="KEH20154">
    <property type="protein sequence ID" value="KEH20154"/>
    <property type="gene ID" value="MTR_8g069490"/>
</dbReference>
<dbReference type="EMBL" id="CM001224">
    <property type="protein sequence ID" value="KEH20154.1"/>
    <property type="molecule type" value="Genomic_DNA"/>
</dbReference>
<evidence type="ECO:0000313" key="2">
    <source>
        <dbReference type="EnsemblPlants" id="KEH20154"/>
    </source>
</evidence>
<dbReference type="AlphaFoldDB" id="A0A072TRK9"/>
<evidence type="ECO:0000313" key="3">
    <source>
        <dbReference type="Proteomes" id="UP000002051"/>
    </source>
</evidence>
<reference evidence="1 3" key="2">
    <citation type="journal article" date="2014" name="BMC Genomics">
        <title>An improved genome release (version Mt4.0) for the model legume Medicago truncatula.</title>
        <authorList>
            <person name="Tang H."/>
            <person name="Krishnakumar V."/>
            <person name="Bidwell S."/>
            <person name="Rosen B."/>
            <person name="Chan A."/>
            <person name="Zhou S."/>
            <person name="Gentzbittel L."/>
            <person name="Childs K.L."/>
            <person name="Yandell M."/>
            <person name="Gundlach H."/>
            <person name="Mayer K.F."/>
            <person name="Schwartz D.C."/>
            <person name="Town C.D."/>
        </authorList>
    </citation>
    <scope>GENOME REANNOTATION</scope>
    <source>
        <strain evidence="1">A17</strain>
        <strain evidence="2 3">cv. Jemalong A17</strain>
    </source>
</reference>
<dbReference type="HOGENOM" id="CLU_2871069_0_0_1"/>